<dbReference type="InterPro" id="IPR038357">
    <property type="entry name" value="KEN_sf"/>
</dbReference>
<keyword evidence="2" id="KW-0547">Nucleotide-binding</keyword>
<dbReference type="GO" id="GO:0051082">
    <property type="term" value="F:unfolded protein binding"/>
    <property type="evidence" value="ECO:0000318"/>
    <property type="project" value="GO_Central"/>
</dbReference>
<dbReference type="Gene3D" id="1.20.1440.180">
    <property type="entry name" value="KEN domain"/>
    <property type="match status" value="1"/>
</dbReference>
<evidence type="ECO:0000256" key="3">
    <source>
        <dbReference type="ARBA" id="ARBA00022840"/>
    </source>
</evidence>
<feature type="domain" description="KEN" evidence="4">
    <location>
        <begin position="81"/>
        <end position="214"/>
    </location>
</feature>
<dbReference type="InterPro" id="IPR010513">
    <property type="entry name" value="KEN_dom"/>
</dbReference>
<dbReference type="PROSITE" id="PS51392">
    <property type="entry name" value="KEN"/>
    <property type="match status" value="1"/>
</dbReference>
<dbReference type="InterPro" id="IPR045133">
    <property type="entry name" value="IRE1/2-like"/>
</dbReference>
<evidence type="ECO:0000259" key="4">
    <source>
        <dbReference type="PROSITE" id="PS51392"/>
    </source>
</evidence>
<name>A0A059AGG5_EUCGR</name>
<dbReference type="GO" id="GO:0005524">
    <property type="term" value="F:ATP binding"/>
    <property type="evidence" value="ECO:0007669"/>
    <property type="project" value="UniProtKB-KW"/>
</dbReference>
<reference evidence="5" key="1">
    <citation type="submission" date="2013-07" db="EMBL/GenBank/DDBJ databases">
        <title>The genome of Eucalyptus grandis.</title>
        <authorList>
            <person name="Schmutz J."/>
            <person name="Hayes R."/>
            <person name="Myburg A."/>
            <person name="Tuskan G."/>
            <person name="Grattapaglia D."/>
            <person name="Rokhsar D.S."/>
        </authorList>
    </citation>
    <scope>NUCLEOTIDE SEQUENCE</scope>
    <source>
        <tissue evidence="5">Leaf extractions</tissue>
    </source>
</reference>
<dbReference type="Pfam" id="PF06479">
    <property type="entry name" value="Ribonuc_2-5A"/>
    <property type="match status" value="1"/>
</dbReference>
<protein>
    <recommendedName>
        <fullName evidence="4">KEN domain-containing protein</fullName>
    </recommendedName>
</protein>
<dbReference type="STRING" id="71139.A0A059AGG5"/>
<proteinExistence type="predicted"/>
<dbReference type="InParanoid" id="A0A059AGG5"/>
<accession>A0A059AGG5</accession>
<dbReference type="PANTHER" id="PTHR13954:SF6">
    <property type="entry name" value="NON-SPECIFIC SERINE_THREONINE PROTEIN KINASE"/>
    <property type="match status" value="1"/>
</dbReference>
<dbReference type="GO" id="GO:0004674">
    <property type="term" value="F:protein serine/threonine kinase activity"/>
    <property type="evidence" value="ECO:0000318"/>
    <property type="project" value="GO_Central"/>
</dbReference>
<dbReference type="GO" id="GO:0004521">
    <property type="term" value="F:RNA endonuclease activity"/>
    <property type="evidence" value="ECO:0000318"/>
    <property type="project" value="GO_Central"/>
</dbReference>
<keyword evidence="3" id="KW-0067">ATP-binding</keyword>
<dbReference type="GO" id="GO:0005783">
    <property type="term" value="C:endoplasmic reticulum"/>
    <property type="evidence" value="ECO:0000318"/>
    <property type="project" value="GO_Central"/>
</dbReference>
<sequence>MVRSLGGIQCLSQRGHVEEDNVDQIFAEFDLRDALMNDPSFTALLDLKKDDVHRKLRCLLTNPNFSSEELEKYYPPICWDSEKSLDFLCLLSERLSWRPLEESPRYRAAESRRQSLRRELESRKQQIFNGKSVDDIDQNLTQESQYDDESVKDLLRFVRNKWWHRLQLPEQFVGGDGGRLFYDYLHGLFPDLLMVSYRAASGICARESWFANFR</sequence>
<dbReference type="GO" id="GO:0070059">
    <property type="term" value="P:intrinsic apoptotic signaling pathway in response to endoplasmic reticulum stress"/>
    <property type="evidence" value="ECO:0000318"/>
    <property type="project" value="GO_Central"/>
</dbReference>
<evidence type="ECO:0000256" key="2">
    <source>
        <dbReference type="ARBA" id="ARBA00022741"/>
    </source>
</evidence>
<dbReference type="PANTHER" id="PTHR13954">
    <property type="entry name" value="IRE1-RELATED"/>
    <property type="match status" value="1"/>
</dbReference>
<evidence type="ECO:0000313" key="5">
    <source>
        <dbReference type="EMBL" id="KCW53152.1"/>
    </source>
</evidence>
<gene>
    <name evidence="5" type="ORF">EUGRSUZ_J02435</name>
</gene>
<evidence type="ECO:0000256" key="1">
    <source>
        <dbReference type="ARBA" id="ARBA00022729"/>
    </source>
</evidence>
<dbReference type="Gramene" id="KCW53152">
    <property type="protein sequence ID" value="KCW53152"/>
    <property type="gene ID" value="EUGRSUZ_J02435"/>
</dbReference>
<dbReference type="EMBL" id="KK198762">
    <property type="protein sequence ID" value="KCW53152.1"/>
    <property type="molecule type" value="Genomic_DNA"/>
</dbReference>
<keyword evidence="1" id="KW-0732">Signal</keyword>
<dbReference type="GO" id="GO:0006397">
    <property type="term" value="P:mRNA processing"/>
    <property type="evidence" value="ECO:0007669"/>
    <property type="project" value="InterPro"/>
</dbReference>
<organism evidence="5">
    <name type="scientific">Eucalyptus grandis</name>
    <name type="common">Flooded gum</name>
    <dbReference type="NCBI Taxonomy" id="71139"/>
    <lineage>
        <taxon>Eukaryota</taxon>
        <taxon>Viridiplantae</taxon>
        <taxon>Streptophyta</taxon>
        <taxon>Embryophyta</taxon>
        <taxon>Tracheophyta</taxon>
        <taxon>Spermatophyta</taxon>
        <taxon>Magnoliopsida</taxon>
        <taxon>eudicotyledons</taxon>
        <taxon>Gunneridae</taxon>
        <taxon>Pentapetalae</taxon>
        <taxon>rosids</taxon>
        <taxon>malvids</taxon>
        <taxon>Myrtales</taxon>
        <taxon>Myrtaceae</taxon>
        <taxon>Myrtoideae</taxon>
        <taxon>Eucalypteae</taxon>
        <taxon>Eucalyptus</taxon>
    </lineage>
</organism>
<dbReference type="GO" id="GO:0036498">
    <property type="term" value="P:IRE1-mediated unfolded protein response"/>
    <property type="evidence" value="ECO:0000318"/>
    <property type="project" value="GO_Central"/>
</dbReference>
<dbReference type="AlphaFoldDB" id="A0A059AGG5"/>
<dbReference type="KEGG" id="egr:104422759"/>